<evidence type="ECO:0000256" key="1">
    <source>
        <dbReference type="ARBA" id="ARBA00001947"/>
    </source>
</evidence>
<keyword evidence="7" id="KW-1185">Reference proteome</keyword>
<sequence length="125" mass="13725">MSATATEVAPTKANIGVYTNPAHELWVAEAEPKLEDVQSGKHLKAGEVVVAIKSTGICGTREVDLQFQYRYANMWPRAIRLIRGGVIDVKKLTTHRFKLEDAPEAFKTAGDPKTGAIKVMIQSMD</sequence>
<evidence type="ECO:0000256" key="5">
    <source>
        <dbReference type="ARBA" id="ARBA00023002"/>
    </source>
</evidence>
<dbReference type="EMBL" id="VIBQ01000010">
    <property type="protein sequence ID" value="KAB8339030.1"/>
    <property type="molecule type" value="Genomic_DNA"/>
</dbReference>
<proteinExistence type="inferred from homology"/>
<keyword evidence="3" id="KW-0479">Metal-binding</keyword>
<protein>
    <submittedName>
        <fullName evidence="6">Uncharacterized protein</fullName>
    </submittedName>
</protein>
<comment type="cofactor">
    <cofactor evidence="1">
        <name>Zn(2+)</name>
        <dbReference type="ChEBI" id="CHEBI:29105"/>
    </cofactor>
</comment>
<evidence type="ECO:0000256" key="2">
    <source>
        <dbReference type="ARBA" id="ARBA00008072"/>
    </source>
</evidence>
<evidence type="ECO:0000313" key="6">
    <source>
        <dbReference type="EMBL" id="KAB8339030.1"/>
    </source>
</evidence>
<dbReference type="Proteomes" id="UP000327013">
    <property type="component" value="Unassembled WGS sequence"/>
</dbReference>
<comment type="similarity">
    <text evidence="2">Belongs to the zinc-containing alcohol dehydrogenase family.</text>
</comment>
<dbReference type="Gene3D" id="3.90.180.10">
    <property type="entry name" value="Medium-chain alcohol dehydrogenases, catalytic domain"/>
    <property type="match status" value="2"/>
</dbReference>
<organism evidence="6 7">
    <name type="scientific">Carpinus fangiana</name>
    <dbReference type="NCBI Taxonomy" id="176857"/>
    <lineage>
        <taxon>Eukaryota</taxon>
        <taxon>Viridiplantae</taxon>
        <taxon>Streptophyta</taxon>
        <taxon>Embryophyta</taxon>
        <taxon>Tracheophyta</taxon>
        <taxon>Spermatophyta</taxon>
        <taxon>Magnoliopsida</taxon>
        <taxon>eudicotyledons</taxon>
        <taxon>Gunneridae</taxon>
        <taxon>Pentapetalae</taxon>
        <taxon>rosids</taxon>
        <taxon>fabids</taxon>
        <taxon>Fagales</taxon>
        <taxon>Betulaceae</taxon>
        <taxon>Carpinus</taxon>
    </lineage>
</organism>
<evidence type="ECO:0000256" key="3">
    <source>
        <dbReference type="ARBA" id="ARBA00022723"/>
    </source>
</evidence>
<gene>
    <name evidence="6" type="ORF">FH972_021966</name>
</gene>
<name>A0A5N6KR83_9ROSI</name>
<dbReference type="GO" id="GO:0046872">
    <property type="term" value="F:metal ion binding"/>
    <property type="evidence" value="ECO:0007669"/>
    <property type="project" value="UniProtKB-KW"/>
</dbReference>
<reference evidence="6 7" key="1">
    <citation type="submission" date="2019-06" db="EMBL/GenBank/DDBJ databases">
        <title>A chromosomal-level reference genome of Carpinus fangiana (Coryloideae, Betulaceae).</title>
        <authorList>
            <person name="Yang X."/>
            <person name="Wang Z."/>
            <person name="Zhang L."/>
            <person name="Hao G."/>
            <person name="Liu J."/>
            <person name="Yang Y."/>
        </authorList>
    </citation>
    <scope>NUCLEOTIDE SEQUENCE [LARGE SCALE GENOMIC DNA]</scope>
    <source>
        <strain evidence="6">Cfa_2016G</strain>
        <tissue evidence="6">Leaf</tissue>
    </source>
</reference>
<dbReference type="AlphaFoldDB" id="A0A5N6KR83"/>
<evidence type="ECO:0000313" key="7">
    <source>
        <dbReference type="Proteomes" id="UP000327013"/>
    </source>
</evidence>
<dbReference type="GO" id="GO:0003939">
    <property type="term" value="F:L-iditol 2-dehydrogenase (NAD+) activity"/>
    <property type="evidence" value="ECO:0007669"/>
    <property type="project" value="TreeGrafter"/>
</dbReference>
<dbReference type="OrthoDB" id="5404298at2759"/>
<comment type="caution">
    <text evidence="6">The sequence shown here is derived from an EMBL/GenBank/DDBJ whole genome shotgun (WGS) entry which is preliminary data.</text>
</comment>
<accession>A0A5N6KR83</accession>
<keyword evidence="4" id="KW-0862">Zinc</keyword>
<dbReference type="PANTHER" id="PTHR43161">
    <property type="entry name" value="SORBITOL DEHYDROGENASE"/>
    <property type="match status" value="1"/>
</dbReference>
<dbReference type="PANTHER" id="PTHR43161:SF12">
    <property type="entry name" value="L-ARABINITOL 4-DEHYDROGENASE"/>
    <property type="match status" value="1"/>
</dbReference>
<evidence type="ECO:0000256" key="4">
    <source>
        <dbReference type="ARBA" id="ARBA00022833"/>
    </source>
</evidence>
<dbReference type="GO" id="GO:0006062">
    <property type="term" value="P:sorbitol catabolic process"/>
    <property type="evidence" value="ECO:0007669"/>
    <property type="project" value="TreeGrafter"/>
</dbReference>
<keyword evidence="5" id="KW-0560">Oxidoreductase</keyword>